<sequence length="89" mass="9894">MKGGSWRRVAGDILHNAPPLPTSLPALPSSPILLWLPLLTPPLQMLPPMTSASTVFLRSCSLSRPRTALLLTTWPRLKSRHPSLLRPRR</sequence>
<proteinExistence type="predicted"/>
<dbReference type="Proteomes" id="UP000012073">
    <property type="component" value="Unassembled WGS sequence"/>
</dbReference>
<name>R7QN96_CHOCR</name>
<organism evidence="1 2">
    <name type="scientific">Chondrus crispus</name>
    <name type="common">Carrageen Irish moss</name>
    <name type="synonym">Polymorpha crispa</name>
    <dbReference type="NCBI Taxonomy" id="2769"/>
    <lineage>
        <taxon>Eukaryota</taxon>
        <taxon>Rhodophyta</taxon>
        <taxon>Florideophyceae</taxon>
        <taxon>Rhodymeniophycidae</taxon>
        <taxon>Gigartinales</taxon>
        <taxon>Gigartinaceae</taxon>
        <taxon>Chondrus</taxon>
    </lineage>
</organism>
<protein>
    <submittedName>
        <fullName evidence="1">Uncharacterized protein</fullName>
    </submittedName>
</protein>
<dbReference type="RefSeq" id="XP_005718765.1">
    <property type="nucleotide sequence ID" value="XM_005718708.1"/>
</dbReference>
<evidence type="ECO:0000313" key="1">
    <source>
        <dbReference type="EMBL" id="CDF38860.1"/>
    </source>
</evidence>
<keyword evidence="2" id="KW-1185">Reference proteome</keyword>
<accession>R7QN96</accession>
<dbReference type="AlphaFoldDB" id="R7QN96"/>
<dbReference type="GeneID" id="17326484"/>
<evidence type="ECO:0000313" key="2">
    <source>
        <dbReference type="Proteomes" id="UP000012073"/>
    </source>
</evidence>
<dbReference type="Gramene" id="CDF38860">
    <property type="protein sequence ID" value="CDF38860"/>
    <property type="gene ID" value="CHC_T00006354001"/>
</dbReference>
<dbReference type="KEGG" id="ccp:CHC_T00006354001"/>
<gene>
    <name evidence="1" type="ORF">CHC_T00006354001</name>
</gene>
<reference evidence="2" key="1">
    <citation type="journal article" date="2013" name="Proc. Natl. Acad. Sci. U.S.A.">
        <title>Genome structure and metabolic features in the red seaweed Chondrus crispus shed light on evolution of the Archaeplastida.</title>
        <authorList>
            <person name="Collen J."/>
            <person name="Porcel B."/>
            <person name="Carre W."/>
            <person name="Ball S.G."/>
            <person name="Chaparro C."/>
            <person name="Tonon T."/>
            <person name="Barbeyron T."/>
            <person name="Michel G."/>
            <person name="Noel B."/>
            <person name="Valentin K."/>
            <person name="Elias M."/>
            <person name="Artiguenave F."/>
            <person name="Arun A."/>
            <person name="Aury J.M."/>
            <person name="Barbosa-Neto J.F."/>
            <person name="Bothwell J.H."/>
            <person name="Bouget F.Y."/>
            <person name="Brillet L."/>
            <person name="Cabello-Hurtado F."/>
            <person name="Capella-Gutierrez S."/>
            <person name="Charrier B."/>
            <person name="Cladiere L."/>
            <person name="Cock J.M."/>
            <person name="Coelho S.M."/>
            <person name="Colleoni C."/>
            <person name="Czjzek M."/>
            <person name="Da Silva C."/>
            <person name="Delage L."/>
            <person name="Denoeud F."/>
            <person name="Deschamps P."/>
            <person name="Dittami S.M."/>
            <person name="Gabaldon T."/>
            <person name="Gachon C.M."/>
            <person name="Groisillier A."/>
            <person name="Herve C."/>
            <person name="Jabbari K."/>
            <person name="Katinka M."/>
            <person name="Kloareg B."/>
            <person name="Kowalczyk N."/>
            <person name="Labadie K."/>
            <person name="Leblanc C."/>
            <person name="Lopez P.J."/>
            <person name="McLachlan D.H."/>
            <person name="Meslet-Cladiere L."/>
            <person name="Moustafa A."/>
            <person name="Nehr Z."/>
            <person name="Nyvall Collen P."/>
            <person name="Panaud O."/>
            <person name="Partensky F."/>
            <person name="Poulain J."/>
            <person name="Rensing S.A."/>
            <person name="Rousvoal S."/>
            <person name="Samson G."/>
            <person name="Symeonidi A."/>
            <person name="Weissenbach J."/>
            <person name="Zambounis A."/>
            <person name="Wincker P."/>
            <person name="Boyen C."/>
        </authorList>
    </citation>
    <scope>NUCLEOTIDE SEQUENCE [LARGE SCALE GENOMIC DNA]</scope>
    <source>
        <strain evidence="2">cv. Stackhouse</strain>
    </source>
</reference>
<dbReference type="EMBL" id="HG001975">
    <property type="protein sequence ID" value="CDF38860.1"/>
    <property type="molecule type" value="Genomic_DNA"/>
</dbReference>